<dbReference type="GO" id="GO:0044027">
    <property type="term" value="P:negative regulation of gene expression via chromosomal CpG island methylation"/>
    <property type="evidence" value="ECO:0007669"/>
    <property type="project" value="TreeGrafter"/>
</dbReference>
<dbReference type="SUPFAM" id="SSF53335">
    <property type="entry name" value="S-adenosyl-L-methionine-dependent methyltransferases"/>
    <property type="match status" value="1"/>
</dbReference>
<dbReference type="GO" id="GO:0005634">
    <property type="term" value="C:nucleus"/>
    <property type="evidence" value="ECO:0007669"/>
    <property type="project" value="TreeGrafter"/>
</dbReference>
<dbReference type="PROSITE" id="PS51679">
    <property type="entry name" value="SAM_MT_C5"/>
    <property type="match status" value="1"/>
</dbReference>
<keyword evidence="2 5" id="KW-0489">Methyltransferase</keyword>
<proteinExistence type="inferred from homology"/>
<evidence type="ECO:0000256" key="4">
    <source>
        <dbReference type="ARBA" id="ARBA00022691"/>
    </source>
</evidence>
<dbReference type="Gene3D" id="3.90.120.10">
    <property type="entry name" value="DNA Methylase, subunit A, domain 2"/>
    <property type="match status" value="1"/>
</dbReference>
<dbReference type="PANTHER" id="PTHR10629:SF52">
    <property type="entry name" value="DNA (CYTOSINE-5)-METHYLTRANSFERASE 1"/>
    <property type="match status" value="1"/>
</dbReference>
<keyword evidence="7" id="KW-1185">Reference proteome</keyword>
<dbReference type="EMBL" id="LAEV01000019">
    <property type="protein sequence ID" value="KKA31218.1"/>
    <property type="molecule type" value="Genomic_DNA"/>
</dbReference>
<dbReference type="Gene3D" id="3.40.50.150">
    <property type="entry name" value="Vaccinia Virus protein VP39"/>
    <property type="match status" value="1"/>
</dbReference>
<dbReference type="EC" id="2.1.1.37" evidence="1"/>
<dbReference type="InterPro" id="IPR050390">
    <property type="entry name" value="C5-Methyltransferase"/>
</dbReference>
<dbReference type="AlphaFoldDB" id="A0A0F4ZN10"/>
<dbReference type="Pfam" id="PF00145">
    <property type="entry name" value="DNA_methylase"/>
    <property type="match status" value="2"/>
</dbReference>
<comment type="similarity">
    <text evidence="5">Belongs to the class I-like SAM-binding methyltransferase superfamily. C5-methyltransferase family.</text>
</comment>
<dbReference type="Proteomes" id="UP000033483">
    <property type="component" value="Unassembled WGS sequence"/>
</dbReference>
<protein>
    <recommendedName>
        <fullName evidence="1">DNA (cytosine-5-)-methyltransferase</fullName>
        <ecNumber evidence="1">2.1.1.37</ecNumber>
    </recommendedName>
</protein>
<evidence type="ECO:0000256" key="3">
    <source>
        <dbReference type="ARBA" id="ARBA00022679"/>
    </source>
</evidence>
<accession>A0A0F4ZN10</accession>
<sequence length="738" mass="83938">MSPLNFGTHNHPLYFQEDGDDINFILDIELGGARPRRNRKAQNIPTYPPRSADQIVIDDNDDDHVAFMFQPWAEAEEELEREVIDLSDEDDQTTFVQTQRRRSVMRNGPLLVPAVYLTCAAWFEHVLKPRMTVEVNGFGSRRYLCITDIIRSSSGTFLRGVQYVHIVDMQGMLPWSPDTHDTDICAIYHVDLDDPRPMNVQAAVEVPLDAVKNVCKLKVSNALWPVHAASDDTLVCRWKFVQYFPTGRVRERHLESYSLYQGLEAAILRNDESDADPEYTISAETLRTEWAEHPRIPGGSYIPPNSSDVLFSGNASPRQRIPGQKYTFFDAFCGAGGASRGAMRAGLHLKYAVDAWDRACDSYQTNFRNTQLFRMKIDEWIRQSVAGADFHCDVLHLSPPCQVFSPAHTINSREKDEANFAALFACEEVLRRVKPRVFTLEQTFGLLHRRWRPVFHRLLASFSGCGYSVRWKYVFLPQWGLPARRKRLIMIGAAAGEILPGFPAATHGDGDEARRAGLRPLVTVRQALKKLDGSRRQDPLHRPGEMKRKNMPRWDTDGILARCVTTSGGQNYHYSGQRCFTHREFAILQGFPMYHEFVGSFRIRQIGNAFPPCTALVLFQHIQKCLLEADGMQVDDGERILAEAMAVEVGDDEDSSMYAVGDYEDEEDLYLQQILEQSRHEYSDSTATRQSLGRQPDTQAQVAAGVLDATQKDDDDWRLMLQPDVAYSRSMRAREFQA</sequence>
<evidence type="ECO:0000256" key="2">
    <source>
        <dbReference type="ARBA" id="ARBA00022603"/>
    </source>
</evidence>
<dbReference type="GO" id="GO:0003886">
    <property type="term" value="F:DNA (cytosine-5-)-methyltransferase activity"/>
    <property type="evidence" value="ECO:0007669"/>
    <property type="project" value="UniProtKB-EC"/>
</dbReference>
<keyword evidence="3 5" id="KW-0808">Transferase</keyword>
<evidence type="ECO:0000313" key="6">
    <source>
        <dbReference type="EMBL" id="KKA31218.1"/>
    </source>
</evidence>
<dbReference type="GO" id="GO:0032259">
    <property type="term" value="P:methylation"/>
    <property type="evidence" value="ECO:0007669"/>
    <property type="project" value="UniProtKB-KW"/>
</dbReference>
<organism evidence="6 7">
    <name type="scientific">Thielaviopsis punctulata</name>
    <dbReference type="NCBI Taxonomy" id="72032"/>
    <lineage>
        <taxon>Eukaryota</taxon>
        <taxon>Fungi</taxon>
        <taxon>Dikarya</taxon>
        <taxon>Ascomycota</taxon>
        <taxon>Pezizomycotina</taxon>
        <taxon>Sordariomycetes</taxon>
        <taxon>Hypocreomycetidae</taxon>
        <taxon>Microascales</taxon>
        <taxon>Ceratocystidaceae</taxon>
        <taxon>Thielaviopsis</taxon>
    </lineage>
</organism>
<dbReference type="GO" id="GO:0003677">
    <property type="term" value="F:DNA binding"/>
    <property type="evidence" value="ECO:0007669"/>
    <property type="project" value="TreeGrafter"/>
</dbReference>
<evidence type="ECO:0000256" key="1">
    <source>
        <dbReference type="ARBA" id="ARBA00011975"/>
    </source>
</evidence>
<feature type="active site" evidence="5">
    <location>
        <position position="401"/>
    </location>
</feature>
<dbReference type="OrthoDB" id="414133at2759"/>
<name>A0A0F4ZN10_9PEZI</name>
<dbReference type="InterPro" id="IPR029063">
    <property type="entry name" value="SAM-dependent_MTases_sf"/>
</dbReference>
<evidence type="ECO:0000313" key="7">
    <source>
        <dbReference type="Proteomes" id="UP000033483"/>
    </source>
</evidence>
<keyword evidence="4 5" id="KW-0949">S-adenosyl-L-methionine</keyword>
<comment type="caution">
    <text evidence="6">The sequence shown here is derived from an EMBL/GenBank/DDBJ whole genome shotgun (WGS) entry which is preliminary data.</text>
</comment>
<reference evidence="6 7" key="1">
    <citation type="submission" date="2015-03" db="EMBL/GenBank/DDBJ databases">
        <authorList>
            <person name="Radwan O."/>
            <person name="Al-Naeli F.A."/>
            <person name="Rendon G.A."/>
            <person name="Fields C."/>
        </authorList>
    </citation>
    <scope>NUCLEOTIDE SEQUENCE [LARGE SCALE GENOMIC DNA]</scope>
    <source>
        <strain evidence="6">CR-DP1</strain>
    </source>
</reference>
<gene>
    <name evidence="6" type="ORF">TD95_000817</name>
</gene>
<evidence type="ECO:0000256" key="5">
    <source>
        <dbReference type="PROSITE-ProRule" id="PRU01016"/>
    </source>
</evidence>
<dbReference type="PANTHER" id="PTHR10629">
    <property type="entry name" value="CYTOSINE-SPECIFIC METHYLTRANSFERASE"/>
    <property type="match status" value="1"/>
</dbReference>
<dbReference type="PRINTS" id="PR00105">
    <property type="entry name" value="C5METTRFRASE"/>
</dbReference>
<dbReference type="InterPro" id="IPR001525">
    <property type="entry name" value="C5_MeTfrase"/>
</dbReference>